<keyword evidence="6 10" id="KW-0812">Transmembrane</keyword>
<dbReference type="GO" id="GO:0031992">
    <property type="term" value="F:energy transducer activity"/>
    <property type="evidence" value="ECO:0007669"/>
    <property type="project" value="TreeGrafter"/>
</dbReference>
<dbReference type="InterPro" id="IPR008756">
    <property type="entry name" value="Peptidase_M56"/>
</dbReference>
<dbReference type="Proteomes" id="UP000183209">
    <property type="component" value="Unassembled WGS sequence"/>
</dbReference>
<dbReference type="SUPFAM" id="SSF49464">
    <property type="entry name" value="Carboxypeptidase regulatory domain-like"/>
    <property type="match status" value="1"/>
</dbReference>
<feature type="domain" description="TonB C-terminal" evidence="11">
    <location>
        <begin position="326"/>
        <end position="422"/>
    </location>
</feature>
<evidence type="ECO:0000313" key="12">
    <source>
        <dbReference type="EMBL" id="SFT13055.1"/>
    </source>
</evidence>
<dbReference type="GO" id="GO:0098797">
    <property type="term" value="C:plasma membrane protein complex"/>
    <property type="evidence" value="ECO:0007669"/>
    <property type="project" value="TreeGrafter"/>
</dbReference>
<dbReference type="GO" id="GO:0015031">
    <property type="term" value="P:protein transport"/>
    <property type="evidence" value="ECO:0007669"/>
    <property type="project" value="UniProtKB-KW"/>
</dbReference>
<comment type="subcellular location">
    <subcellularLocation>
        <location evidence="1">Cell inner membrane</location>
        <topology evidence="1">Single-pass membrane protein</topology>
        <orientation evidence="1">Periplasmic side</orientation>
    </subcellularLocation>
</comment>
<dbReference type="InterPro" id="IPR051045">
    <property type="entry name" value="TonB-dependent_transducer"/>
</dbReference>
<evidence type="ECO:0000259" key="11">
    <source>
        <dbReference type="PROSITE" id="PS52015"/>
    </source>
</evidence>
<evidence type="ECO:0000256" key="3">
    <source>
        <dbReference type="ARBA" id="ARBA00022448"/>
    </source>
</evidence>
<keyword evidence="9 10" id="KW-0472">Membrane</keyword>
<dbReference type="PANTHER" id="PTHR33446:SF2">
    <property type="entry name" value="PROTEIN TONB"/>
    <property type="match status" value="1"/>
</dbReference>
<feature type="transmembrane region" description="Helical" evidence="10">
    <location>
        <begin position="92"/>
        <end position="113"/>
    </location>
</feature>
<dbReference type="OrthoDB" id="1522859at2"/>
<comment type="similarity">
    <text evidence="2">Belongs to the TonB family.</text>
</comment>
<evidence type="ECO:0000256" key="2">
    <source>
        <dbReference type="ARBA" id="ARBA00006555"/>
    </source>
</evidence>
<dbReference type="Pfam" id="PF13715">
    <property type="entry name" value="CarbopepD_reg_2"/>
    <property type="match status" value="1"/>
</dbReference>
<evidence type="ECO:0000256" key="4">
    <source>
        <dbReference type="ARBA" id="ARBA00022475"/>
    </source>
</evidence>
<organism evidence="12 13">
    <name type="scientific">Zhouia amylolytica</name>
    <dbReference type="NCBI Taxonomy" id="376730"/>
    <lineage>
        <taxon>Bacteria</taxon>
        <taxon>Pseudomonadati</taxon>
        <taxon>Bacteroidota</taxon>
        <taxon>Flavobacteriia</taxon>
        <taxon>Flavobacteriales</taxon>
        <taxon>Flavobacteriaceae</taxon>
        <taxon>Zhouia</taxon>
    </lineage>
</organism>
<dbReference type="Gene3D" id="3.30.1150.10">
    <property type="match status" value="2"/>
</dbReference>
<dbReference type="PANTHER" id="PTHR33446">
    <property type="entry name" value="PROTEIN TONB-RELATED"/>
    <property type="match status" value="1"/>
</dbReference>
<dbReference type="Pfam" id="PF05569">
    <property type="entry name" value="Peptidase_M56"/>
    <property type="match status" value="1"/>
</dbReference>
<dbReference type="GO" id="GO:0055085">
    <property type="term" value="P:transmembrane transport"/>
    <property type="evidence" value="ECO:0007669"/>
    <property type="project" value="InterPro"/>
</dbReference>
<protein>
    <submittedName>
        <fullName evidence="12">TonB family C-terminal domain-containing protein</fullName>
    </submittedName>
</protein>
<dbReference type="NCBIfam" id="TIGR01352">
    <property type="entry name" value="tonB_Cterm"/>
    <property type="match status" value="2"/>
</dbReference>
<dbReference type="EMBL" id="FPAG01000009">
    <property type="protein sequence ID" value="SFT13055.1"/>
    <property type="molecule type" value="Genomic_DNA"/>
</dbReference>
<dbReference type="InterPro" id="IPR008969">
    <property type="entry name" value="CarboxyPept-like_regulatory"/>
</dbReference>
<keyword evidence="7" id="KW-0653">Protein transport</keyword>
<dbReference type="Pfam" id="PF03544">
    <property type="entry name" value="TonB_C"/>
    <property type="match status" value="2"/>
</dbReference>
<proteinExistence type="inferred from homology"/>
<dbReference type="PROSITE" id="PS52015">
    <property type="entry name" value="TONB_CTD"/>
    <property type="match status" value="2"/>
</dbReference>
<dbReference type="InterPro" id="IPR006260">
    <property type="entry name" value="TonB/TolA_C"/>
</dbReference>
<keyword evidence="5" id="KW-0997">Cell inner membrane</keyword>
<evidence type="ECO:0000256" key="8">
    <source>
        <dbReference type="ARBA" id="ARBA00022989"/>
    </source>
</evidence>
<evidence type="ECO:0000256" key="9">
    <source>
        <dbReference type="ARBA" id="ARBA00023136"/>
    </source>
</evidence>
<keyword evidence="8 10" id="KW-1133">Transmembrane helix</keyword>
<evidence type="ECO:0000256" key="1">
    <source>
        <dbReference type="ARBA" id="ARBA00004383"/>
    </source>
</evidence>
<feature type="transmembrane region" description="Helical" evidence="10">
    <location>
        <begin position="6"/>
        <end position="22"/>
    </location>
</feature>
<dbReference type="CDD" id="cd07341">
    <property type="entry name" value="M56_BlaR1_MecR1_like"/>
    <property type="match status" value="1"/>
</dbReference>
<name>A0A1I6VHA1_9FLAO</name>
<accession>A0A1I6VHA1</accession>
<evidence type="ECO:0000313" key="13">
    <source>
        <dbReference type="Proteomes" id="UP000183209"/>
    </source>
</evidence>
<dbReference type="AlphaFoldDB" id="A0A1I6VHA1"/>
<dbReference type="RefSeq" id="WP_074980012.1">
    <property type="nucleotide sequence ID" value="NZ_FPAG01000009.1"/>
</dbReference>
<evidence type="ECO:0000256" key="6">
    <source>
        <dbReference type="ARBA" id="ARBA00022692"/>
    </source>
</evidence>
<feature type="domain" description="TonB C-terminal" evidence="11">
    <location>
        <begin position="460"/>
        <end position="556"/>
    </location>
</feature>
<feature type="transmembrane region" description="Helical" evidence="10">
    <location>
        <begin position="34"/>
        <end position="51"/>
    </location>
</feature>
<feature type="transmembrane region" description="Helical" evidence="10">
    <location>
        <begin position="265"/>
        <end position="282"/>
    </location>
</feature>
<evidence type="ECO:0000256" key="5">
    <source>
        <dbReference type="ARBA" id="ARBA00022519"/>
    </source>
</evidence>
<dbReference type="SUPFAM" id="SSF74653">
    <property type="entry name" value="TolA/TonB C-terminal domain"/>
    <property type="match status" value="2"/>
</dbReference>
<evidence type="ECO:0000256" key="7">
    <source>
        <dbReference type="ARBA" id="ARBA00022927"/>
    </source>
</evidence>
<keyword evidence="4" id="KW-1003">Cell membrane</keyword>
<dbReference type="InterPro" id="IPR037682">
    <property type="entry name" value="TonB_C"/>
</dbReference>
<keyword evidence="3" id="KW-0813">Transport</keyword>
<evidence type="ECO:0000256" key="10">
    <source>
        <dbReference type="SAM" id="Phobius"/>
    </source>
</evidence>
<reference evidence="12 13" key="1">
    <citation type="submission" date="2016-10" db="EMBL/GenBank/DDBJ databases">
        <authorList>
            <person name="de Groot N.N."/>
        </authorList>
    </citation>
    <scope>NUCLEOTIDE SEQUENCE [LARGE SCALE GENOMIC DNA]</scope>
    <source>
        <strain evidence="12 13">CGMCC 1.6114</strain>
    </source>
</reference>
<gene>
    <name evidence="12" type="ORF">SAMN04487906_3135</name>
</gene>
<sequence>MLHYIIQTIAFQLLFLLVYDVLLKKETFFNWNRAYLIITPLLSLALPFIQLDSFKEVVPQAYAMQLPVIVLAETTVTESQAAQASLLPDLFWWQWLLLAGSLLSVLWFGYKLYKIYQLKRQGKIHWYQEYTEVLLTKSEVAFSFFKHIFLGDSIKEKNHQHIIEHELVHIKEKHTWDLMLFELLRIVFWFNPLIYIYQARVSELHEFIADAHTAKKSKKQSYELLLEQVFNTEHISFINQFFNHSLIKKRIVMLQKTRSRKVWQLKYLLMVPLVLGMLVYTSCEKEAKEESTPENTVLNTEDVPFTVVAQKPSFKGYENDEDLFKSFKEQLDNHIRKNFRYPEEAQEKGEQGRVYVQFRVETSGNITVLNLRGPTKLLEGEALRIFEKLPQLNPGRDKNDNVVPVSFAYPISFSLDTPTPGENKPMNKQDGGPEVPYNVAYQKPAFPTCIDIIEKEQFQCFKDQLDAHVRKYFRYPKKAHDQGVQGRVYVQFKINPDGSTTVMRTRGPHELLEAEAKRIINALPVIEPGRDDNGNAVPVTFAYPIVFRLSDQTKFTKVSDKQTSMVKPNAGARAVYQEYDSSLESGIVKGNVSNNGKGLPGVAIVIEGTSKGAVTNYDGDFAIKVEKGQKLIFQYKGLPNTEVKIADNNVLKIIM</sequence>